<comment type="caution">
    <text evidence="2">The sequence shown here is derived from an EMBL/GenBank/DDBJ whole genome shotgun (WGS) entry which is preliminary data.</text>
</comment>
<evidence type="ECO:0000313" key="2">
    <source>
        <dbReference type="EMBL" id="KAL2102404.1"/>
    </source>
</evidence>
<proteinExistence type="predicted"/>
<keyword evidence="3" id="KW-1185">Reference proteome</keyword>
<feature type="compositionally biased region" description="Pro residues" evidence="1">
    <location>
        <begin position="161"/>
        <end position="174"/>
    </location>
</feature>
<feature type="region of interest" description="Disordered" evidence="1">
    <location>
        <begin position="133"/>
        <end position="274"/>
    </location>
</feature>
<accession>A0ABD1KTB3</accession>
<dbReference type="PRINTS" id="PR01217">
    <property type="entry name" value="PRICHEXTENSN"/>
</dbReference>
<protein>
    <submittedName>
        <fullName evidence="2">Uncharacterized protein</fullName>
    </submittedName>
</protein>
<dbReference type="Proteomes" id="UP001591681">
    <property type="component" value="Unassembled WGS sequence"/>
</dbReference>
<evidence type="ECO:0000313" key="3">
    <source>
        <dbReference type="Proteomes" id="UP001591681"/>
    </source>
</evidence>
<feature type="compositionally biased region" description="Pro residues" evidence="1">
    <location>
        <begin position="192"/>
        <end position="245"/>
    </location>
</feature>
<feature type="compositionally biased region" description="Polar residues" evidence="1">
    <location>
        <begin position="258"/>
        <end position="274"/>
    </location>
</feature>
<feature type="compositionally biased region" description="Low complexity" evidence="1">
    <location>
        <begin position="175"/>
        <end position="191"/>
    </location>
</feature>
<organism evidence="2 3">
    <name type="scientific">Coilia grayii</name>
    <name type="common">Gray's grenadier anchovy</name>
    <dbReference type="NCBI Taxonomy" id="363190"/>
    <lineage>
        <taxon>Eukaryota</taxon>
        <taxon>Metazoa</taxon>
        <taxon>Chordata</taxon>
        <taxon>Craniata</taxon>
        <taxon>Vertebrata</taxon>
        <taxon>Euteleostomi</taxon>
        <taxon>Actinopterygii</taxon>
        <taxon>Neopterygii</taxon>
        <taxon>Teleostei</taxon>
        <taxon>Clupei</taxon>
        <taxon>Clupeiformes</taxon>
        <taxon>Clupeoidei</taxon>
        <taxon>Engraulidae</taxon>
        <taxon>Coilinae</taxon>
        <taxon>Coilia</taxon>
    </lineage>
</organism>
<reference evidence="2 3" key="1">
    <citation type="submission" date="2024-09" db="EMBL/GenBank/DDBJ databases">
        <title>A chromosome-level genome assembly of Gray's grenadier anchovy, Coilia grayii.</title>
        <authorList>
            <person name="Fu Z."/>
        </authorList>
    </citation>
    <scope>NUCLEOTIDE SEQUENCE [LARGE SCALE GENOMIC DNA]</scope>
    <source>
        <strain evidence="2">G4</strain>
        <tissue evidence="2">Muscle</tissue>
    </source>
</reference>
<feature type="compositionally biased region" description="Basic and acidic residues" evidence="1">
    <location>
        <begin position="136"/>
        <end position="149"/>
    </location>
</feature>
<gene>
    <name evidence="2" type="ORF">ACEWY4_001572</name>
</gene>
<name>A0ABD1KTB3_9TELE</name>
<dbReference type="EMBL" id="JBHFQA010000002">
    <property type="protein sequence ID" value="KAL2102404.1"/>
    <property type="molecule type" value="Genomic_DNA"/>
</dbReference>
<evidence type="ECO:0000256" key="1">
    <source>
        <dbReference type="SAM" id="MobiDB-lite"/>
    </source>
</evidence>
<sequence>MFGLRTKPQLTTKYSPYFLMFGREALYPCEVPEVFDVDSTVEDILSNEIVSQGNALRDGLKNLIERNVQKKEARRKRGKACQYYIGQTVVRKNIRSEQLKGGKLDPSWLGPFRIAAIQDKSVDLEDEQGNITPRINIDHLKPFTEESPHVPHKYHLHSSPIPYPAHTPSSPPHSPLDLSVDLSLRNPSTISTPPPDPISSTPDPVPSPPSEDPVPSPPPEDPVPSPPPEDPVPSPPPQDPVPSPSPLVTTPVDVIASPPSQEAMTTTPSLDPSQIHSCKFVSCISKH</sequence>
<dbReference type="AlphaFoldDB" id="A0ABD1KTB3"/>